<proteinExistence type="predicted"/>
<evidence type="ECO:0000313" key="2">
    <source>
        <dbReference type="EMBL" id="PUU78249.1"/>
    </source>
</evidence>
<dbReference type="AlphaFoldDB" id="A0A2T6ZRY0"/>
<dbReference type="OrthoDB" id="76567at2759"/>
<dbReference type="STRING" id="42251.A0A2T6ZRY0"/>
<reference evidence="2 3" key="1">
    <citation type="submission" date="2017-04" db="EMBL/GenBank/DDBJ databases">
        <title>Draft genome sequence of Tuber borchii Vittad., a whitish edible truffle.</title>
        <authorList>
            <consortium name="DOE Joint Genome Institute"/>
            <person name="Murat C."/>
            <person name="Kuo A."/>
            <person name="Barry K.W."/>
            <person name="Clum A."/>
            <person name="Dockter R.B."/>
            <person name="Fauchery L."/>
            <person name="Iotti M."/>
            <person name="Kohler A."/>
            <person name="Labutti K."/>
            <person name="Lindquist E.A."/>
            <person name="Lipzen A."/>
            <person name="Ohm R.A."/>
            <person name="Wang M."/>
            <person name="Grigoriev I.V."/>
            <person name="Zambonelli A."/>
            <person name="Martin F.M."/>
        </authorList>
    </citation>
    <scope>NUCLEOTIDE SEQUENCE [LARGE SCALE GENOMIC DNA]</scope>
    <source>
        <strain evidence="2 3">Tbo3840</strain>
    </source>
</reference>
<feature type="region of interest" description="Disordered" evidence="1">
    <location>
        <begin position="12"/>
        <end position="33"/>
    </location>
</feature>
<gene>
    <name evidence="2" type="ORF">B9Z19DRAFT_1084462</name>
</gene>
<evidence type="ECO:0000256" key="1">
    <source>
        <dbReference type="SAM" id="MobiDB-lite"/>
    </source>
</evidence>
<sequence length="177" mass="19549">MYKHVGAATFYSSPSTVPRSPGKQADATIKPRTRGPGAFPSLVIEVGCSESLNQLHCDANWWLIGSHGATLMVILIEISEDPCSLKIECWTMVANPNARLRNSLAEVPNRSQYFDIDASGTVTGDPKLKTQDLIIPYMCIFDEIHDGMGLIVLLESELSRLALSIFEECRQRSPVLR</sequence>
<comment type="caution">
    <text evidence="2">The sequence shown here is derived from an EMBL/GenBank/DDBJ whole genome shotgun (WGS) entry which is preliminary data.</text>
</comment>
<evidence type="ECO:0000313" key="3">
    <source>
        <dbReference type="Proteomes" id="UP000244722"/>
    </source>
</evidence>
<name>A0A2T6ZRY0_TUBBO</name>
<keyword evidence="3" id="KW-1185">Reference proteome</keyword>
<accession>A0A2T6ZRY0</accession>
<organism evidence="2 3">
    <name type="scientific">Tuber borchii</name>
    <name type="common">White truffle</name>
    <dbReference type="NCBI Taxonomy" id="42251"/>
    <lineage>
        <taxon>Eukaryota</taxon>
        <taxon>Fungi</taxon>
        <taxon>Dikarya</taxon>
        <taxon>Ascomycota</taxon>
        <taxon>Pezizomycotina</taxon>
        <taxon>Pezizomycetes</taxon>
        <taxon>Pezizales</taxon>
        <taxon>Tuberaceae</taxon>
        <taxon>Tuber</taxon>
    </lineage>
</organism>
<protein>
    <submittedName>
        <fullName evidence="2">Uncharacterized protein</fullName>
    </submittedName>
</protein>
<dbReference type="EMBL" id="NESQ01000126">
    <property type="protein sequence ID" value="PUU78249.1"/>
    <property type="molecule type" value="Genomic_DNA"/>
</dbReference>
<dbReference type="Proteomes" id="UP000244722">
    <property type="component" value="Unassembled WGS sequence"/>
</dbReference>